<dbReference type="InterPro" id="IPR036833">
    <property type="entry name" value="BetaGal_dom3_sf"/>
</dbReference>
<keyword evidence="4" id="KW-0732">Signal</keyword>
<comment type="similarity">
    <text evidence="2 8">Belongs to the glycosyl hydrolase 35 family.</text>
</comment>
<dbReference type="Gene3D" id="2.60.120.260">
    <property type="entry name" value="Galactose-binding domain-like"/>
    <property type="match status" value="3"/>
</dbReference>
<gene>
    <name evidence="12" type="ORF">GCM10023191_021070</name>
</gene>
<dbReference type="Pfam" id="PF01301">
    <property type="entry name" value="Glyco_hydro_35"/>
    <property type="match status" value="1"/>
</dbReference>
<dbReference type="Gene3D" id="3.20.20.80">
    <property type="entry name" value="Glycosidases"/>
    <property type="match status" value="1"/>
</dbReference>
<proteinExistence type="inferred from homology"/>
<keyword evidence="7" id="KW-0326">Glycosidase</keyword>
<evidence type="ECO:0000256" key="2">
    <source>
        <dbReference type="ARBA" id="ARBA00009809"/>
    </source>
</evidence>
<dbReference type="PANTHER" id="PTHR23421">
    <property type="entry name" value="BETA-GALACTOSIDASE RELATED"/>
    <property type="match status" value="1"/>
</dbReference>
<evidence type="ECO:0000256" key="3">
    <source>
        <dbReference type="ARBA" id="ARBA00012756"/>
    </source>
</evidence>
<evidence type="ECO:0000256" key="6">
    <source>
        <dbReference type="ARBA" id="ARBA00023180"/>
    </source>
</evidence>
<evidence type="ECO:0000313" key="13">
    <source>
        <dbReference type="Proteomes" id="UP001500503"/>
    </source>
</evidence>
<dbReference type="InterPro" id="IPR018954">
    <property type="entry name" value="Betagal_dom2"/>
</dbReference>
<dbReference type="RefSeq" id="WP_345460824.1">
    <property type="nucleotide sequence ID" value="NZ_BAABHF010000015.1"/>
</dbReference>
<dbReference type="Pfam" id="PF13364">
    <property type="entry name" value="BetaGal_ABD2"/>
    <property type="match status" value="2"/>
</dbReference>
<dbReference type="Pfam" id="PF13363">
    <property type="entry name" value="BetaGal_dom3"/>
    <property type="match status" value="1"/>
</dbReference>
<dbReference type="InterPro" id="IPR017853">
    <property type="entry name" value="GH"/>
</dbReference>
<organism evidence="12 13">
    <name type="scientific">Actinoallomurus oryzae</name>
    <dbReference type="NCBI Taxonomy" id="502180"/>
    <lineage>
        <taxon>Bacteria</taxon>
        <taxon>Bacillati</taxon>
        <taxon>Actinomycetota</taxon>
        <taxon>Actinomycetes</taxon>
        <taxon>Streptosporangiales</taxon>
        <taxon>Thermomonosporaceae</taxon>
        <taxon>Actinoallomurus</taxon>
    </lineage>
</organism>
<keyword evidence="5" id="KW-0378">Hydrolase</keyword>
<dbReference type="InterPro" id="IPR025972">
    <property type="entry name" value="BetaGal_dom3"/>
</dbReference>
<evidence type="ECO:0000313" key="12">
    <source>
        <dbReference type="EMBL" id="GAA4489764.1"/>
    </source>
</evidence>
<protein>
    <recommendedName>
        <fullName evidence="3">beta-galactosidase</fullName>
        <ecNumber evidence="3">3.2.1.23</ecNumber>
    </recommendedName>
</protein>
<keyword evidence="13" id="KW-1185">Reference proteome</keyword>
<dbReference type="SMART" id="SM00776">
    <property type="entry name" value="NPCBM"/>
    <property type="match status" value="1"/>
</dbReference>
<dbReference type="EMBL" id="BAABHF010000015">
    <property type="protein sequence ID" value="GAA4489764.1"/>
    <property type="molecule type" value="Genomic_DNA"/>
</dbReference>
<accession>A0ABP8PNR6</accession>
<dbReference type="SUPFAM" id="SSF49785">
    <property type="entry name" value="Galactose-binding domain-like"/>
    <property type="match status" value="3"/>
</dbReference>
<dbReference type="EC" id="3.2.1.23" evidence="3"/>
<reference evidence="13" key="1">
    <citation type="journal article" date="2019" name="Int. J. Syst. Evol. Microbiol.">
        <title>The Global Catalogue of Microorganisms (GCM) 10K type strain sequencing project: providing services to taxonomists for standard genome sequencing and annotation.</title>
        <authorList>
            <consortium name="The Broad Institute Genomics Platform"/>
            <consortium name="The Broad Institute Genome Sequencing Center for Infectious Disease"/>
            <person name="Wu L."/>
            <person name="Ma J."/>
        </authorList>
    </citation>
    <scope>NUCLEOTIDE SEQUENCE [LARGE SCALE GENOMIC DNA]</scope>
    <source>
        <strain evidence="13">JCM 17933</strain>
    </source>
</reference>
<dbReference type="InterPro" id="IPR031330">
    <property type="entry name" value="Gly_Hdrlase_35_cat"/>
</dbReference>
<keyword evidence="6" id="KW-0325">Glycoprotein</keyword>
<dbReference type="PRINTS" id="PR00742">
    <property type="entry name" value="GLHYDRLASE35"/>
</dbReference>
<comment type="caution">
    <text evidence="12">The sequence shown here is derived from an EMBL/GenBank/DDBJ whole genome shotgun (WGS) entry which is preliminary data.</text>
</comment>
<evidence type="ECO:0000259" key="11">
    <source>
        <dbReference type="SMART" id="SM01029"/>
    </source>
</evidence>
<dbReference type="Gene3D" id="2.102.20.10">
    <property type="entry name" value="Beta-galactosidase, domain 2"/>
    <property type="match status" value="2"/>
</dbReference>
<dbReference type="InterPro" id="IPR013222">
    <property type="entry name" value="Glyco_hyd_98_carb-bd"/>
</dbReference>
<name>A0ABP8PNR6_9ACTN</name>
<dbReference type="Pfam" id="PF10435">
    <property type="entry name" value="BetaGal_dom2"/>
    <property type="match status" value="1"/>
</dbReference>
<feature type="domain" description="Glycosyl hydrolase family 98 putative carbohydrate-binding module" evidence="10">
    <location>
        <begin position="1236"/>
        <end position="1381"/>
    </location>
</feature>
<dbReference type="InterPro" id="IPR001944">
    <property type="entry name" value="Glycoside_Hdrlase_35"/>
</dbReference>
<dbReference type="InterPro" id="IPR025300">
    <property type="entry name" value="BetaGal_jelly_roll_dom"/>
</dbReference>
<dbReference type="SMART" id="SM01029">
    <property type="entry name" value="BetaGal_dom2"/>
    <property type="match status" value="1"/>
</dbReference>
<sequence>MSHSPVSHSRASHRRSGRRGRSALRRLGVLGAAIMLVAGLGTTANAAPRAGSSGSSGSAGAHSVTYDGYSFMIDGKRTYLWSGEFHYFRLPSQSLWRDVFQKMKAAGFNAVSLYFDWGYHSPAPGVYDFTGVRNVDTLLDMAAETGLYVIARPGPYINAEVDGGGFPGWLSTKAGRTRSDDPDYLRYSDEWQTRIDKILARHQLTEGTGPVIEYQVENEYYHGDAAGRSYMKHLEDKARADGITVPLVGNNNGTFSTGTAALDVDGMDSYPQGFDCGNPSHWNGVPDISGGKAAGKPLETAEFQGGAFDPWGGPGYDKCAQLINDRFADVFYKQNIAVGATSQSFYMTYGGTNWCRLGMPENYTSYDYGAAIRETRELDPKYDEDKLIGYFTQAAAPLTKTDAIPVARPDNARIVDTARKNPDTGTQFHVLRHSDSTSTSKDTTHIAIDLDAGPPAYTYDDNDAALKYSGSWSHVADQSYTGGDYKHTESFSKAAGDSLTVPFTGTAVRWIGSRTDNHGYADVYLDGVLQTTVDDSGAANQAVLFQKSGLTDGPHTLKIVVDGRHGSGSTDDYVSIDAIDLSVPGPATYPVVPQQPGTGITLDGRESKIITANYDLGGNRLRYSTSELMTNATIGRDDVAVLYGDAGTAGETVLRYSSRPTVTSSGGAVTQTWDPATGDLRLNYTHQGLIRVLITGGGHPLRLLLADTAAAKTFWRQDTASGPVLVRGTHLVRTATAGRSTVDLTGDAGTDGSIEVWSGASRITWNGSAVATRASGDGSLVGRVPAAAPVRLPALTHWVHTEESPEARPGFDDSTWTVADKMTTNSITTPGTLPVLFADDYGFHTGSTWYRGRFTGTGAETAITLSTQSGGGAAASSVWLNGVFLGSSTADGTRTYTFPAGSVHDGPDNVLSVLTVNMGHEEDYNEASGNKAARGLIGARLVGSPLNAITWRLQGDRGGEAPPDTVRGPLNVGGLYGERAGWYLPGYPTAGWKPVSLPAADETPGVSWYATSVTLKLPRGQDTSLGLTIGDDPSRRYRAEIFVNGWDMGEYVNYLGPQHGFPVPNGVLNPHGRNDIKVAVWNLDGSTGGLGTVTLTNYGSYASPLTVAQNDGPSYDGAEYAMPRPPVSSVDLRVPGSVRAGVSFTATETVRVNRGTAKNVTPALRLPDGWTAGPPTPPSAARLTGGRSATFTFTVTPPATVDGPVPITATATMTQNGRRRTFTDERIVGRTPPVPPAGKDQVSDLSWLGSTNGWGPVERDTSVGEQPAGDGHRITIDGTEYAKGLGTNAVSDVAVYLGGTCSRFTATVGMDDEKGDSGSVTFSVVLDGKTLITTPTVTGSTPAVSIDVPVTGGQVVDLIVGDAGDGNGNDHGDWADPVLTCSG</sequence>
<dbReference type="SUPFAM" id="SSF117100">
    <property type="entry name" value="Beta-galactosidase LacA, domain 3"/>
    <property type="match status" value="1"/>
</dbReference>
<dbReference type="Gene3D" id="2.60.120.1060">
    <property type="entry name" value="NPCBM/NEW2 domain"/>
    <property type="match status" value="1"/>
</dbReference>
<dbReference type="InterPro" id="IPR038637">
    <property type="entry name" value="NPCBM_sf"/>
</dbReference>
<feature type="region of interest" description="Disordered" evidence="9">
    <location>
        <begin position="1"/>
        <end position="20"/>
    </location>
</feature>
<evidence type="ECO:0000256" key="5">
    <source>
        <dbReference type="ARBA" id="ARBA00022801"/>
    </source>
</evidence>
<feature type="compositionally biased region" description="Basic residues" evidence="9">
    <location>
        <begin position="10"/>
        <end position="20"/>
    </location>
</feature>
<dbReference type="SUPFAM" id="SSF51445">
    <property type="entry name" value="(Trans)glycosidases"/>
    <property type="match status" value="1"/>
</dbReference>
<feature type="domain" description="Beta-galactosidase" evidence="11">
    <location>
        <begin position="560"/>
        <end position="714"/>
    </location>
</feature>
<evidence type="ECO:0000256" key="7">
    <source>
        <dbReference type="ARBA" id="ARBA00023295"/>
    </source>
</evidence>
<dbReference type="Pfam" id="PF10633">
    <property type="entry name" value="NPCBM_assoc"/>
    <property type="match status" value="1"/>
</dbReference>
<dbReference type="Pfam" id="PF08305">
    <property type="entry name" value="NPCBM"/>
    <property type="match status" value="1"/>
</dbReference>
<dbReference type="SUPFAM" id="SSF51011">
    <property type="entry name" value="Glycosyl hydrolase domain"/>
    <property type="match status" value="1"/>
</dbReference>
<dbReference type="InterPro" id="IPR037110">
    <property type="entry name" value="Betagal_dom2_sf"/>
</dbReference>
<dbReference type="InterPro" id="IPR018905">
    <property type="entry name" value="A-galactase_NEW3"/>
</dbReference>
<dbReference type="InterPro" id="IPR008979">
    <property type="entry name" value="Galactose-bd-like_sf"/>
</dbReference>
<evidence type="ECO:0000256" key="4">
    <source>
        <dbReference type="ARBA" id="ARBA00022729"/>
    </source>
</evidence>
<dbReference type="Proteomes" id="UP001500503">
    <property type="component" value="Unassembled WGS sequence"/>
</dbReference>
<comment type="catalytic activity">
    <reaction evidence="1">
        <text>Hydrolysis of terminal non-reducing beta-D-galactose residues in beta-D-galactosides.</text>
        <dbReference type="EC" id="3.2.1.23"/>
    </reaction>
</comment>
<feature type="region of interest" description="Disordered" evidence="9">
    <location>
        <begin position="1251"/>
        <end position="1272"/>
    </location>
</feature>
<evidence type="ECO:0000256" key="9">
    <source>
        <dbReference type="SAM" id="MobiDB-lite"/>
    </source>
</evidence>
<evidence type="ECO:0000259" key="10">
    <source>
        <dbReference type="SMART" id="SM00776"/>
    </source>
</evidence>
<evidence type="ECO:0000256" key="8">
    <source>
        <dbReference type="RuleBase" id="RU003679"/>
    </source>
</evidence>
<evidence type="ECO:0000256" key="1">
    <source>
        <dbReference type="ARBA" id="ARBA00001412"/>
    </source>
</evidence>